<dbReference type="AlphaFoldDB" id="A0A317WTF0"/>
<dbReference type="RefSeq" id="XP_025401744.1">
    <property type="nucleotide sequence ID" value="XM_025540138.1"/>
</dbReference>
<proteinExistence type="inferred from homology"/>
<dbReference type="Gene3D" id="3.40.50.720">
    <property type="entry name" value="NAD(P)-binding Rossmann-like Domain"/>
    <property type="match status" value="1"/>
</dbReference>
<dbReference type="InterPro" id="IPR036291">
    <property type="entry name" value="NAD(P)-bd_dom_sf"/>
</dbReference>
<keyword evidence="3" id="KW-0560">Oxidoreductase</keyword>
<name>A0A317WTF0_9EURO</name>
<dbReference type="PANTHER" id="PTHR47706:SF4">
    <property type="entry name" value="NMRA-LIKE DOMAIN-CONTAINING PROTEIN"/>
    <property type="match status" value="1"/>
</dbReference>
<dbReference type="OrthoDB" id="10000533at2759"/>
<sequence length="319" mass="35347">MVKIAIIGSSGGVAKEVIDVLLATKKHELLLLTRQDTPTTAPTPGTTKIQADYTSVPRLTQILTGVHTILSFIAVTNDPESTIQKNLIDAAIAAGVKRFAPSEWASAGLEQMPWYAYKAETRRYLAEVNREKKILEYTLFQPGLFLNAWTHPYQSAKHVPSIEFPIDFLNRRAILIEGSEDHRFTITTVQDIAHVVARAIDFEGEWPVVGGIRGRTISIEETIALGERIRAPDAPFAIETLSPSDLKAGKITTSWAPRFEHPSIPPEQVEVFSAIILAGVLSAISAGDYESSDEWNRLLPDYEFTQPEEFLAEAWRGKP</sequence>
<reference evidence="5 6" key="1">
    <citation type="submission" date="2016-12" db="EMBL/GenBank/DDBJ databases">
        <title>The genomes of Aspergillus section Nigri reveals drivers in fungal speciation.</title>
        <authorList>
            <consortium name="DOE Joint Genome Institute"/>
            <person name="Vesth T.C."/>
            <person name="Nybo J."/>
            <person name="Theobald S."/>
            <person name="Brandl J."/>
            <person name="Frisvad J.C."/>
            <person name="Nielsen K.F."/>
            <person name="Lyhne E.K."/>
            <person name="Kogle M.E."/>
            <person name="Kuo A."/>
            <person name="Riley R."/>
            <person name="Clum A."/>
            <person name="Nolan M."/>
            <person name="Lipzen A."/>
            <person name="Salamov A."/>
            <person name="Henrissat B."/>
            <person name="Wiebenga A."/>
            <person name="De Vries R.P."/>
            <person name="Grigoriev I.V."/>
            <person name="Mortensen U.H."/>
            <person name="Andersen M.R."/>
            <person name="Baker S.E."/>
        </authorList>
    </citation>
    <scope>NUCLEOTIDE SEQUENCE [LARGE SCALE GENOMIC DNA]</scope>
    <source>
        <strain evidence="5 6">CBS 117.55</strain>
    </source>
</reference>
<dbReference type="VEuPathDB" id="FungiDB:BO70DRAFT_309751"/>
<evidence type="ECO:0000256" key="1">
    <source>
        <dbReference type="ARBA" id="ARBA00005725"/>
    </source>
</evidence>
<gene>
    <name evidence="5" type="ORF">BO70DRAFT_309751</name>
</gene>
<accession>A0A317WTF0</accession>
<comment type="similarity">
    <text evidence="1">Belongs to the NmrA-type oxidoreductase family. Isoflavone reductase subfamily.</text>
</comment>
<evidence type="ECO:0000259" key="4">
    <source>
        <dbReference type="Pfam" id="PF05368"/>
    </source>
</evidence>
<dbReference type="GO" id="GO:0016491">
    <property type="term" value="F:oxidoreductase activity"/>
    <property type="evidence" value="ECO:0007669"/>
    <property type="project" value="UniProtKB-KW"/>
</dbReference>
<keyword evidence="6" id="KW-1185">Reference proteome</keyword>
<organism evidence="5 6">
    <name type="scientific">Aspergillus heteromorphus CBS 117.55</name>
    <dbReference type="NCBI Taxonomy" id="1448321"/>
    <lineage>
        <taxon>Eukaryota</taxon>
        <taxon>Fungi</taxon>
        <taxon>Dikarya</taxon>
        <taxon>Ascomycota</taxon>
        <taxon>Pezizomycotina</taxon>
        <taxon>Eurotiomycetes</taxon>
        <taxon>Eurotiomycetidae</taxon>
        <taxon>Eurotiales</taxon>
        <taxon>Aspergillaceae</taxon>
        <taxon>Aspergillus</taxon>
        <taxon>Aspergillus subgen. Circumdati</taxon>
    </lineage>
</organism>
<protein>
    <submittedName>
        <fullName evidence="5">NAD(P)-binding protein</fullName>
    </submittedName>
</protein>
<dbReference type="InterPro" id="IPR051609">
    <property type="entry name" value="NmrA/Isoflavone_reductase-like"/>
</dbReference>
<dbReference type="SUPFAM" id="SSF51735">
    <property type="entry name" value="NAD(P)-binding Rossmann-fold domains"/>
    <property type="match status" value="1"/>
</dbReference>
<dbReference type="EMBL" id="MSFL01000005">
    <property type="protein sequence ID" value="PWY88208.1"/>
    <property type="molecule type" value="Genomic_DNA"/>
</dbReference>
<evidence type="ECO:0000313" key="5">
    <source>
        <dbReference type="EMBL" id="PWY88208.1"/>
    </source>
</evidence>
<dbReference type="GeneID" id="37062375"/>
<evidence type="ECO:0000256" key="3">
    <source>
        <dbReference type="ARBA" id="ARBA00023002"/>
    </source>
</evidence>
<dbReference type="PANTHER" id="PTHR47706">
    <property type="entry name" value="NMRA-LIKE FAMILY PROTEIN"/>
    <property type="match status" value="1"/>
</dbReference>
<comment type="caution">
    <text evidence="5">The sequence shown here is derived from an EMBL/GenBank/DDBJ whole genome shotgun (WGS) entry which is preliminary data.</text>
</comment>
<dbReference type="Proteomes" id="UP000247233">
    <property type="component" value="Unassembled WGS sequence"/>
</dbReference>
<dbReference type="Pfam" id="PF05368">
    <property type="entry name" value="NmrA"/>
    <property type="match status" value="1"/>
</dbReference>
<dbReference type="Gene3D" id="3.90.25.10">
    <property type="entry name" value="UDP-galactose 4-epimerase, domain 1"/>
    <property type="match status" value="1"/>
</dbReference>
<evidence type="ECO:0000313" key="6">
    <source>
        <dbReference type="Proteomes" id="UP000247233"/>
    </source>
</evidence>
<feature type="domain" description="NmrA-like" evidence="4">
    <location>
        <begin position="3"/>
        <end position="206"/>
    </location>
</feature>
<evidence type="ECO:0000256" key="2">
    <source>
        <dbReference type="ARBA" id="ARBA00022857"/>
    </source>
</evidence>
<keyword evidence="2" id="KW-0521">NADP</keyword>
<dbReference type="InterPro" id="IPR008030">
    <property type="entry name" value="NmrA-like"/>
</dbReference>